<name>A0ABR2PN82_9ROSI</name>
<dbReference type="EMBL" id="JBBPBN010000056">
    <property type="protein sequence ID" value="KAK8989764.1"/>
    <property type="molecule type" value="Genomic_DNA"/>
</dbReference>
<gene>
    <name evidence="2" type="ORF">V6N11_064180</name>
</gene>
<proteinExistence type="predicted"/>
<feature type="region of interest" description="Disordered" evidence="1">
    <location>
        <begin position="72"/>
        <end position="95"/>
    </location>
</feature>
<evidence type="ECO:0000313" key="2">
    <source>
        <dbReference type="EMBL" id="KAK8989764.1"/>
    </source>
</evidence>
<dbReference type="Proteomes" id="UP001396334">
    <property type="component" value="Unassembled WGS sequence"/>
</dbReference>
<protein>
    <submittedName>
        <fullName evidence="2">Uncharacterized protein</fullName>
    </submittedName>
</protein>
<keyword evidence="3" id="KW-1185">Reference proteome</keyword>
<evidence type="ECO:0000313" key="3">
    <source>
        <dbReference type="Proteomes" id="UP001396334"/>
    </source>
</evidence>
<organism evidence="2 3">
    <name type="scientific">Hibiscus sabdariffa</name>
    <name type="common">roselle</name>
    <dbReference type="NCBI Taxonomy" id="183260"/>
    <lineage>
        <taxon>Eukaryota</taxon>
        <taxon>Viridiplantae</taxon>
        <taxon>Streptophyta</taxon>
        <taxon>Embryophyta</taxon>
        <taxon>Tracheophyta</taxon>
        <taxon>Spermatophyta</taxon>
        <taxon>Magnoliopsida</taxon>
        <taxon>eudicotyledons</taxon>
        <taxon>Gunneridae</taxon>
        <taxon>Pentapetalae</taxon>
        <taxon>rosids</taxon>
        <taxon>malvids</taxon>
        <taxon>Malvales</taxon>
        <taxon>Malvaceae</taxon>
        <taxon>Malvoideae</taxon>
        <taxon>Hibiscus</taxon>
    </lineage>
</organism>
<reference evidence="2 3" key="1">
    <citation type="journal article" date="2024" name="G3 (Bethesda)">
        <title>Genome assembly of Hibiscus sabdariffa L. provides insights into metabolisms of medicinal natural products.</title>
        <authorList>
            <person name="Kim T."/>
        </authorList>
    </citation>
    <scope>NUCLEOTIDE SEQUENCE [LARGE SCALE GENOMIC DNA]</scope>
    <source>
        <strain evidence="2">TK-2024</strain>
        <tissue evidence="2">Old leaves</tissue>
    </source>
</reference>
<sequence>MLDLYSVMSLASKGEKLGLKERELGIGLNFQKGGFEKETGTSHELNGVVPSNEIDGLRHLLLSGHLSKEVGLTSNVTSGPGNQAESVEGETTLLR</sequence>
<comment type="caution">
    <text evidence="2">The sequence shown here is derived from an EMBL/GenBank/DDBJ whole genome shotgun (WGS) entry which is preliminary data.</text>
</comment>
<feature type="compositionally biased region" description="Polar residues" evidence="1">
    <location>
        <begin position="72"/>
        <end position="85"/>
    </location>
</feature>
<evidence type="ECO:0000256" key="1">
    <source>
        <dbReference type="SAM" id="MobiDB-lite"/>
    </source>
</evidence>
<accession>A0ABR2PN82</accession>